<evidence type="ECO:0000313" key="1">
    <source>
        <dbReference type="EMBL" id="KAF0874778.1"/>
    </source>
</evidence>
<accession>A0A6G1AG68</accession>
<keyword evidence="2" id="KW-1185">Reference proteome</keyword>
<reference evidence="1 2" key="1">
    <citation type="submission" date="2019-11" db="EMBL/GenBank/DDBJ databases">
        <authorList>
            <person name="Yang C."/>
            <person name="Li F."/>
        </authorList>
    </citation>
    <scope>NUCLEOTIDE SEQUENCE [LARGE SCALE GENOMIC DNA]</scope>
    <source>
        <strain evidence="1">KB4526</strain>
        <tissue evidence="1">Muscle</tissue>
    </source>
</reference>
<sequence>LWKRVLRFFKKLKIELPYIPAIALLGIYARDAGVLFQRGTCTPMFTAALLTIAKVWKETKCPLMDERIKKTWCVYTTEYFSAIKKNEILPFATTWMEREGIMLSK</sequence>
<name>A0A6G1AG68_CROCR</name>
<organism evidence="1 2">
    <name type="scientific">Crocuta crocuta</name>
    <name type="common">Spotted hyena</name>
    <dbReference type="NCBI Taxonomy" id="9678"/>
    <lineage>
        <taxon>Eukaryota</taxon>
        <taxon>Metazoa</taxon>
        <taxon>Chordata</taxon>
        <taxon>Craniata</taxon>
        <taxon>Vertebrata</taxon>
        <taxon>Euteleostomi</taxon>
        <taxon>Mammalia</taxon>
        <taxon>Eutheria</taxon>
        <taxon>Laurasiatheria</taxon>
        <taxon>Carnivora</taxon>
        <taxon>Feliformia</taxon>
        <taxon>Hyaenidae</taxon>
        <taxon>Crocuta</taxon>
    </lineage>
</organism>
<protein>
    <submittedName>
        <fullName evidence="1">LORF2 protein</fullName>
    </submittedName>
</protein>
<feature type="non-terminal residue" evidence="1">
    <location>
        <position position="1"/>
    </location>
</feature>
<gene>
    <name evidence="1" type="primary">Pol_483</name>
    <name evidence="1" type="ORF">FOF47_R03733</name>
</gene>
<feature type="non-terminal residue" evidence="1">
    <location>
        <position position="105"/>
    </location>
</feature>
<dbReference type="Proteomes" id="UP000475037">
    <property type="component" value="Unassembled WGS sequence"/>
</dbReference>
<evidence type="ECO:0000313" key="2">
    <source>
        <dbReference type="Proteomes" id="UP000475037"/>
    </source>
</evidence>
<proteinExistence type="predicted"/>
<dbReference type="AlphaFoldDB" id="A0A6G1AG68"/>
<dbReference type="EMBL" id="VOAJ01005307">
    <property type="protein sequence ID" value="KAF0874778.1"/>
    <property type="molecule type" value="Genomic_DNA"/>
</dbReference>
<comment type="caution">
    <text evidence="1">The sequence shown here is derived from an EMBL/GenBank/DDBJ whole genome shotgun (WGS) entry which is preliminary data.</text>
</comment>